<evidence type="ECO:0000256" key="3">
    <source>
        <dbReference type="ARBA" id="ARBA00023143"/>
    </source>
</evidence>
<dbReference type="RefSeq" id="WP_151573102.1">
    <property type="nucleotide sequence ID" value="NZ_WBOT01000002.1"/>
</dbReference>
<sequence>MIKIGDTIILETKYSESGEKYQSKVIDQSEHYIYIDYPKNMETDKTAFLLDGTQLKASFVAAAGAVYLFDSEVAGKVKRNVPMIMLTYPGDEQLMKIQRRQYVRVETAVDAAMHSPDENFPPLVCVTEDISAGGASFSTKSQIQVEPEMNVNLWLVLLMHSGEYHYLNLKSKIVRILNMKENTRKISVQFSNITPNERQLLLRYCFDRQLAYKKRGIEA</sequence>
<dbReference type="OrthoDB" id="1951449at2"/>
<accession>A0A7V7RMU1</accession>
<evidence type="ECO:0000313" key="7">
    <source>
        <dbReference type="Proteomes" id="UP000441354"/>
    </source>
</evidence>
<organism evidence="6 7">
    <name type="scientific">Bacillus mesophilum</name>
    <dbReference type="NCBI Taxonomy" id="1071718"/>
    <lineage>
        <taxon>Bacteria</taxon>
        <taxon>Bacillati</taxon>
        <taxon>Bacillota</taxon>
        <taxon>Bacilli</taxon>
        <taxon>Bacillales</taxon>
        <taxon>Bacillaceae</taxon>
        <taxon>Bacillus</taxon>
    </lineage>
</organism>
<evidence type="ECO:0000256" key="1">
    <source>
        <dbReference type="ARBA" id="ARBA00022636"/>
    </source>
</evidence>
<reference evidence="6 7" key="1">
    <citation type="journal article" date="2014" name="Arch. Microbiol.">
        <title>Bacillus mesophilum sp. nov., strain IITR-54T, a novel 4-chlorobiphenyl dechlorinating bacterium.</title>
        <authorList>
            <person name="Manickam N."/>
            <person name="Singh N.K."/>
            <person name="Bajaj A."/>
            <person name="Kumar R.M."/>
            <person name="Kaur G."/>
            <person name="Kaur N."/>
            <person name="Bala M."/>
            <person name="Kumar A."/>
            <person name="Mayilraj S."/>
        </authorList>
    </citation>
    <scope>NUCLEOTIDE SEQUENCE [LARGE SCALE GENOMIC DNA]</scope>
    <source>
        <strain evidence="6 7">IITR-54</strain>
    </source>
</reference>
<dbReference type="InterPro" id="IPR009926">
    <property type="entry name" value="T3SS_YcgR_PilZN"/>
</dbReference>
<evidence type="ECO:0000259" key="5">
    <source>
        <dbReference type="Pfam" id="PF12945"/>
    </source>
</evidence>
<feature type="domain" description="PilZ" evidence="4">
    <location>
        <begin position="98"/>
        <end position="206"/>
    </location>
</feature>
<dbReference type="Pfam" id="PF07238">
    <property type="entry name" value="PilZ"/>
    <property type="match status" value="1"/>
</dbReference>
<dbReference type="InterPro" id="IPR012349">
    <property type="entry name" value="Split_barrel_FMN-bd"/>
</dbReference>
<keyword evidence="1" id="KW-0973">c-di-GMP</keyword>
<name>A0A7V7RMU1_9BACI</name>
<protein>
    <submittedName>
        <fullName evidence="6">Pilus assembly protein PilZ</fullName>
    </submittedName>
</protein>
<evidence type="ECO:0000313" key="6">
    <source>
        <dbReference type="EMBL" id="KAB2333706.1"/>
    </source>
</evidence>
<evidence type="ECO:0000259" key="4">
    <source>
        <dbReference type="Pfam" id="PF07238"/>
    </source>
</evidence>
<proteinExistence type="predicted"/>
<dbReference type="Gene3D" id="2.40.10.220">
    <property type="entry name" value="predicted glycosyltransferase like domains"/>
    <property type="match status" value="1"/>
</dbReference>
<dbReference type="Proteomes" id="UP000441354">
    <property type="component" value="Unassembled WGS sequence"/>
</dbReference>
<dbReference type="InterPro" id="IPR009875">
    <property type="entry name" value="PilZ_domain"/>
</dbReference>
<dbReference type="Pfam" id="PF12945">
    <property type="entry name" value="PilZNR"/>
    <property type="match status" value="1"/>
</dbReference>
<gene>
    <name evidence="6" type="ORF">F7732_06350</name>
</gene>
<keyword evidence="3" id="KW-0975">Bacterial flagellum</keyword>
<evidence type="ECO:0000256" key="2">
    <source>
        <dbReference type="ARBA" id="ARBA00022741"/>
    </source>
</evidence>
<keyword evidence="7" id="KW-1185">Reference proteome</keyword>
<feature type="domain" description="Type III secretion system flagellar brake protein YcgR PilZN" evidence="5">
    <location>
        <begin position="3"/>
        <end position="89"/>
    </location>
</feature>
<keyword evidence="2" id="KW-0547">Nucleotide-binding</keyword>
<dbReference type="Gene3D" id="2.30.110.10">
    <property type="entry name" value="Electron Transport, Fmn-binding Protein, Chain A"/>
    <property type="match status" value="1"/>
</dbReference>
<dbReference type="SUPFAM" id="SSF141371">
    <property type="entry name" value="PilZ domain-like"/>
    <property type="match status" value="1"/>
</dbReference>
<dbReference type="GO" id="GO:0035438">
    <property type="term" value="F:cyclic-di-GMP binding"/>
    <property type="evidence" value="ECO:0007669"/>
    <property type="project" value="InterPro"/>
</dbReference>
<comment type="caution">
    <text evidence="6">The sequence shown here is derived from an EMBL/GenBank/DDBJ whole genome shotgun (WGS) entry which is preliminary data.</text>
</comment>
<dbReference type="AlphaFoldDB" id="A0A7V7RMU1"/>
<dbReference type="EMBL" id="WBOT01000002">
    <property type="protein sequence ID" value="KAB2333706.1"/>
    <property type="molecule type" value="Genomic_DNA"/>
</dbReference>